<organism evidence="1 2">
    <name type="scientific">Pistacia integerrima</name>
    <dbReference type="NCBI Taxonomy" id="434235"/>
    <lineage>
        <taxon>Eukaryota</taxon>
        <taxon>Viridiplantae</taxon>
        <taxon>Streptophyta</taxon>
        <taxon>Embryophyta</taxon>
        <taxon>Tracheophyta</taxon>
        <taxon>Spermatophyta</taxon>
        <taxon>Magnoliopsida</taxon>
        <taxon>eudicotyledons</taxon>
        <taxon>Gunneridae</taxon>
        <taxon>Pentapetalae</taxon>
        <taxon>rosids</taxon>
        <taxon>malvids</taxon>
        <taxon>Sapindales</taxon>
        <taxon>Anacardiaceae</taxon>
        <taxon>Pistacia</taxon>
    </lineage>
</organism>
<protein>
    <submittedName>
        <fullName evidence="1">Uncharacterized protein</fullName>
    </submittedName>
</protein>
<evidence type="ECO:0000313" key="2">
    <source>
        <dbReference type="Proteomes" id="UP001163603"/>
    </source>
</evidence>
<gene>
    <name evidence="1" type="ORF">Pint_14982</name>
</gene>
<reference evidence="2" key="1">
    <citation type="journal article" date="2023" name="G3 (Bethesda)">
        <title>Genome assembly and association tests identify interacting loci associated with vigor, precocity, and sex in interspecific pistachio rootstocks.</title>
        <authorList>
            <person name="Palmer W."/>
            <person name="Jacygrad E."/>
            <person name="Sagayaradj S."/>
            <person name="Cavanaugh K."/>
            <person name="Han R."/>
            <person name="Bertier L."/>
            <person name="Beede B."/>
            <person name="Kafkas S."/>
            <person name="Golino D."/>
            <person name="Preece J."/>
            <person name="Michelmore R."/>
        </authorList>
    </citation>
    <scope>NUCLEOTIDE SEQUENCE [LARGE SCALE GENOMIC DNA]</scope>
</reference>
<dbReference type="Proteomes" id="UP001163603">
    <property type="component" value="Chromosome 2"/>
</dbReference>
<comment type="caution">
    <text evidence="1">The sequence shown here is derived from an EMBL/GenBank/DDBJ whole genome shotgun (WGS) entry which is preliminary data.</text>
</comment>
<keyword evidence="2" id="KW-1185">Reference proteome</keyword>
<sequence>MSYRRSLSTRATLIARVNSPSISYILHYHERKQNSPDKTLSQQKIHNFIQPRFFGNSFNDSYGFGGLFPDKRISQFVLAPSAGSAYCRYMSTTIGEGSGNIESMSDVAEVLKDTTIQAVANQASAVNEVVAAAVDSTLPVAALQHFIDIELIGL</sequence>
<accession>A0ACC0ZF92</accession>
<dbReference type="EMBL" id="CM047737">
    <property type="protein sequence ID" value="KAJ0049218.1"/>
    <property type="molecule type" value="Genomic_DNA"/>
</dbReference>
<name>A0ACC0ZF92_9ROSI</name>
<evidence type="ECO:0000313" key="1">
    <source>
        <dbReference type="EMBL" id="KAJ0049218.1"/>
    </source>
</evidence>
<proteinExistence type="predicted"/>